<dbReference type="Gene3D" id="1.10.390.30">
    <property type="entry name" value="Peptidase M60, enhancin-like domain 3"/>
    <property type="match status" value="1"/>
</dbReference>
<evidence type="ECO:0000313" key="7">
    <source>
        <dbReference type="Proteomes" id="UP000242164"/>
    </source>
</evidence>
<feature type="domain" description="SLH" evidence="4">
    <location>
        <begin position="816"/>
        <end position="876"/>
    </location>
</feature>
<evidence type="ECO:0000256" key="3">
    <source>
        <dbReference type="SAM" id="SignalP"/>
    </source>
</evidence>
<dbReference type="InterPro" id="IPR004954">
    <property type="entry name" value="Mucin-bd"/>
</dbReference>
<evidence type="ECO:0000313" key="6">
    <source>
        <dbReference type="EMBL" id="SCM03655.1"/>
    </source>
</evidence>
<feature type="domain" description="Peptidase M60" evidence="5">
    <location>
        <begin position="75"/>
        <end position="366"/>
    </location>
</feature>
<dbReference type="EMBL" id="FMIK01000051">
    <property type="protein sequence ID" value="SCM03655.1"/>
    <property type="molecule type" value="Genomic_DNA"/>
</dbReference>
<accession>A0AAX2CLX0</accession>
<sequence>MKKSKKKYGAMTYKTLLAINILWVPFASGTFEVTKAAAESIENIETTLEERTFLLKGKGNVDHLANIHQRAFAFSPFEPTGLYAKSNETIIIHVEGKQNIQAYIGTYSYDGNPKKFYLKPGKNEISAPKGGMLYFENANLNGETKVTVSSGGTPIPYFELGKHTKEDWDAMLEKFPNAYAVELKGERSLFTVTYKAAKQYLGGKDPSPLLRKHDEAIRIQDKVSGVSEEYTGVAQADTHYVHFVEDFNKKDGWMYATNYRTGYVSDAMKYVLDLEHFEKDGWGPWHEAGHQRQQTWKWSGLTEVTVNIYSMAVQRAFGNPSRLEAEERYNDIFLYLMKPQSEKNYDQIDNLFVKLGMFWQLDLAFGDNFYPKLHQMYRLTSLEELGDGSDEEKKQLFITMASKVANRDLTPFFEIWGLMPSEKTKNRIKHLPKLQKEIWKGRDLRPVVEERVSKYQVPMGGIPVPTTVDIGAINDIDVTKLVTNLSPNVYLTGNRSIDMRQFDSASVTVEIADKEGNKNAVIVPMKVTYGDSIVFQGLSDWNSAIISISHANRQLKAITTDVTKTIHYRFPETYYSFKVYDKDTRQEKLSVSTSGQVGAKDFVSKIQNVKFNYGDIVEVFHSEPSRLHVYHNNEKVPQDKQTTKQYIITPKGFQDPQDVDLAVIDNKEKEKKDESEVIDNKQKEKKDEPEVIDNTKNKKKDDISGKWYEHEIRELAKKGIMAGDGKGSYWPERLVTRAEFAALIARALQLSEGTSNFKDLGLAHPSLVDGINRAAAAGIIHGRGNGIFAPNDTITREEVVIMVDRALQSKGITGALKEVPFIDQDAAYDKKALQRVYGLGIVKGNDQNQFLPKGTASRAEAAAFLNRMLRVIDEEK</sequence>
<feature type="domain" description="SLH" evidence="4">
    <location>
        <begin position="759"/>
        <end position="814"/>
    </location>
</feature>
<dbReference type="InterPro" id="IPR031161">
    <property type="entry name" value="Peptidase_M60_dom"/>
</dbReference>
<dbReference type="Pfam" id="PF03272">
    <property type="entry name" value="Mucin_bdg"/>
    <property type="match status" value="1"/>
</dbReference>
<evidence type="ECO:0000259" key="5">
    <source>
        <dbReference type="PROSITE" id="PS51723"/>
    </source>
</evidence>
<feature type="signal peptide" evidence="3">
    <location>
        <begin position="1"/>
        <end position="29"/>
    </location>
</feature>
<dbReference type="Pfam" id="PF00395">
    <property type="entry name" value="SLH"/>
    <property type="match status" value="3"/>
</dbReference>
<organism evidence="6 7">
    <name type="scientific">Bacillus cytotoxicus</name>
    <dbReference type="NCBI Taxonomy" id="580165"/>
    <lineage>
        <taxon>Bacteria</taxon>
        <taxon>Bacillati</taxon>
        <taxon>Bacillota</taxon>
        <taxon>Bacilli</taxon>
        <taxon>Bacillales</taxon>
        <taxon>Bacillaceae</taxon>
        <taxon>Bacillus</taxon>
        <taxon>Bacillus cereus group</taxon>
    </lineage>
</organism>
<dbReference type="RefSeq" id="WP_087099297.1">
    <property type="nucleotide sequence ID" value="NZ_FMIK01000051.1"/>
</dbReference>
<name>A0AAX2CLX0_9BACI</name>
<dbReference type="Gene3D" id="3.40.390.80">
    <property type="entry name" value="Peptidase M60, enhancin-like domain 2"/>
    <property type="match status" value="1"/>
</dbReference>
<feature type="region of interest" description="Disordered" evidence="2">
    <location>
        <begin position="670"/>
        <end position="700"/>
    </location>
</feature>
<feature type="domain" description="SLH" evidence="4">
    <location>
        <begin position="695"/>
        <end position="758"/>
    </location>
</feature>
<dbReference type="InterPro" id="IPR035423">
    <property type="entry name" value="M60-like_N"/>
</dbReference>
<dbReference type="Gene3D" id="2.60.40.3600">
    <property type="match status" value="1"/>
</dbReference>
<comment type="caution">
    <text evidence="6">The sequence shown here is derived from an EMBL/GenBank/DDBJ whole genome shotgun (WGS) entry which is preliminary data.</text>
</comment>
<dbReference type="Pfam" id="PF17291">
    <property type="entry name" value="M60-like_N"/>
    <property type="match status" value="1"/>
</dbReference>
<dbReference type="AlphaFoldDB" id="A0AAX2CLX0"/>
<evidence type="ECO:0000256" key="2">
    <source>
        <dbReference type="SAM" id="MobiDB-lite"/>
    </source>
</evidence>
<dbReference type="PROSITE" id="PS51272">
    <property type="entry name" value="SLH"/>
    <property type="match status" value="3"/>
</dbReference>
<evidence type="ECO:0000259" key="4">
    <source>
        <dbReference type="PROSITE" id="PS51272"/>
    </source>
</evidence>
<dbReference type="Gene3D" id="2.60.120.1250">
    <property type="entry name" value="Peptidase M60, enhancin-like domain 1"/>
    <property type="match status" value="1"/>
</dbReference>
<reference evidence="6 7" key="1">
    <citation type="submission" date="2016-08" db="EMBL/GenBank/DDBJ databases">
        <authorList>
            <person name="Loux V."/>
            <person name="Rue O."/>
        </authorList>
    </citation>
    <scope>NUCLEOTIDE SEQUENCE [LARGE SCALE GENOMIC DNA]</scope>
    <source>
        <strain evidence="6 7">AFSSA_08CEB44bac</strain>
    </source>
</reference>
<dbReference type="Pfam" id="PF13402">
    <property type="entry name" value="Peptidase_M60"/>
    <property type="match status" value="1"/>
</dbReference>
<dbReference type="InterPro" id="IPR042279">
    <property type="entry name" value="Pep_M60_3"/>
</dbReference>
<dbReference type="SMART" id="SM01276">
    <property type="entry name" value="M60-like"/>
    <property type="match status" value="1"/>
</dbReference>
<dbReference type="InterPro" id="IPR051244">
    <property type="entry name" value="TCAF"/>
</dbReference>
<dbReference type="Proteomes" id="UP000242164">
    <property type="component" value="Unassembled WGS sequence"/>
</dbReference>
<evidence type="ECO:0000256" key="1">
    <source>
        <dbReference type="ARBA" id="ARBA00022729"/>
    </source>
</evidence>
<protein>
    <submittedName>
        <fullName evidence="6">S-layer domain protein</fullName>
    </submittedName>
</protein>
<feature type="chain" id="PRO_5043556067" evidence="3">
    <location>
        <begin position="30"/>
        <end position="876"/>
    </location>
</feature>
<dbReference type="PANTHER" id="PTHR15730">
    <property type="entry name" value="EXPERIMENTAL AUTOIMMUNE PROSTATITIS ANTIGEN 2-RELATED"/>
    <property type="match status" value="1"/>
</dbReference>
<proteinExistence type="predicted"/>
<dbReference type="InterPro" id="IPR001119">
    <property type="entry name" value="SLH_dom"/>
</dbReference>
<dbReference type="PROSITE" id="PS51723">
    <property type="entry name" value="PEPTIDASE_M60"/>
    <property type="match status" value="1"/>
</dbReference>
<gene>
    <name evidence="6" type="ORF">BCB44BAC_03860</name>
</gene>
<keyword evidence="1 3" id="KW-0732">Signal</keyword>
<dbReference type="PANTHER" id="PTHR15730:SF5">
    <property type="entry name" value="SI:CH211-210B2.2-RELATED"/>
    <property type="match status" value="1"/>
</dbReference>